<dbReference type="GeneID" id="37179910"/>
<accession>A0A8T8WP91</accession>
<protein>
    <recommendedName>
        <fullName evidence="1">LYC1 C-terminal domain-containing protein</fullName>
    </recommendedName>
</protein>
<organism evidence="2 3">
    <name type="scientific">Aspergillus japonicus CBS 114.51</name>
    <dbReference type="NCBI Taxonomy" id="1448312"/>
    <lineage>
        <taxon>Eukaryota</taxon>
        <taxon>Fungi</taxon>
        <taxon>Dikarya</taxon>
        <taxon>Ascomycota</taxon>
        <taxon>Pezizomycotina</taxon>
        <taxon>Eurotiomycetes</taxon>
        <taxon>Eurotiomycetidae</taxon>
        <taxon>Eurotiales</taxon>
        <taxon>Aspergillaceae</taxon>
        <taxon>Aspergillus</taxon>
        <taxon>Aspergillus subgen. Circumdati</taxon>
    </lineage>
</organism>
<name>A0A8T8WP91_ASPJA</name>
<dbReference type="OrthoDB" id="2020070at2759"/>
<dbReference type="Proteomes" id="UP000249497">
    <property type="component" value="Unassembled WGS sequence"/>
</dbReference>
<feature type="domain" description="LYC1 C-terminal" evidence="1">
    <location>
        <begin position="193"/>
        <end position="324"/>
    </location>
</feature>
<reference evidence="2 3" key="1">
    <citation type="submission" date="2018-02" db="EMBL/GenBank/DDBJ databases">
        <title>The genomes of Aspergillus section Nigri reveals drivers in fungal speciation.</title>
        <authorList>
            <consortium name="DOE Joint Genome Institute"/>
            <person name="Vesth T.C."/>
            <person name="Nybo J."/>
            <person name="Theobald S."/>
            <person name="Brandl J."/>
            <person name="Frisvad J.C."/>
            <person name="Nielsen K.F."/>
            <person name="Lyhne E.K."/>
            <person name="Kogle M.E."/>
            <person name="Kuo A."/>
            <person name="Riley R."/>
            <person name="Clum A."/>
            <person name="Nolan M."/>
            <person name="Lipzen A."/>
            <person name="Salamov A."/>
            <person name="Henrissat B."/>
            <person name="Wiebenga A."/>
            <person name="De vries R.P."/>
            <person name="Grigoriev I.V."/>
            <person name="Mortensen U.H."/>
            <person name="Andersen M.R."/>
            <person name="Baker S.E."/>
        </authorList>
    </citation>
    <scope>NUCLEOTIDE SEQUENCE [LARGE SCALE GENOMIC DNA]</scope>
    <source>
        <strain evidence="2 3">CBS 114.51</strain>
    </source>
</reference>
<dbReference type="Gene3D" id="3.40.630.30">
    <property type="match status" value="1"/>
</dbReference>
<dbReference type="SUPFAM" id="SSF55729">
    <property type="entry name" value="Acyl-CoA N-acyltransferases (Nat)"/>
    <property type="match status" value="1"/>
</dbReference>
<feature type="non-terminal residue" evidence="2">
    <location>
        <position position="1"/>
    </location>
</feature>
<dbReference type="RefSeq" id="XP_025523510.1">
    <property type="nucleotide sequence ID" value="XM_025676217.1"/>
</dbReference>
<dbReference type="Pfam" id="PF22998">
    <property type="entry name" value="GNAT_LYC1-like"/>
    <property type="match status" value="1"/>
</dbReference>
<dbReference type="InterPro" id="IPR016181">
    <property type="entry name" value="Acyl_CoA_acyltransferase"/>
</dbReference>
<evidence type="ECO:0000313" key="2">
    <source>
        <dbReference type="EMBL" id="RAH77616.1"/>
    </source>
</evidence>
<dbReference type="InterPro" id="IPR053013">
    <property type="entry name" value="LAT"/>
</dbReference>
<keyword evidence="3" id="KW-1185">Reference proteome</keyword>
<evidence type="ECO:0000259" key="1">
    <source>
        <dbReference type="Pfam" id="PF22998"/>
    </source>
</evidence>
<dbReference type="EMBL" id="KZ824840">
    <property type="protein sequence ID" value="RAH77616.1"/>
    <property type="molecule type" value="Genomic_DNA"/>
</dbReference>
<sequence length="381" mass="41029">DLPPSTTTSPSPSTTKTPTLTLHPATLAEHATATHLNSTAWKTPLTTTTYLAREQALLSQPLAANGNLTCWILIDPTNPGQILSACETYRRRALVARHGTLHEVTGYGIANLYSRPELRRQGYASRMLRALMRRLAGPGAGDARFVMGYSEIGTGFYHGFGGRGFPVVGWGWEVPADAAAAAAQLTSATMGEEGVQVRDLLAEDVRACMCSDSVLGRLRERLRCASLREGSSSGGGGDAGTPAGGWGAGAAAGAVQFAILPSWEHFAWFQAREDLTARLMEPPRPVPLVRGAADDEVGVYCAWNHEYGDLPENGVLYILYWAVEVVAGEQGVPVVVGETGSIPGLWWMGLEGDVEGGSEERVEWYSTNRTENYPKRQHIYI</sequence>
<evidence type="ECO:0000313" key="3">
    <source>
        <dbReference type="Proteomes" id="UP000249497"/>
    </source>
</evidence>
<gene>
    <name evidence="2" type="ORF">BO86DRAFT_440711</name>
</gene>
<dbReference type="PANTHER" id="PTHR34815:SF2">
    <property type="entry name" value="N-ACETYLTRANSFERASE DOMAIN-CONTAINING PROTEIN"/>
    <property type="match status" value="1"/>
</dbReference>
<dbReference type="InterPro" id="IPR055100">
    <property type="entry name" value="GNAT_LYC1-like"/>
</dbReference>
<feature type="non-terminal residue" evidence="2">
    <location>
        <position position="381"/>
    </location>
</feature>
<proteinExistence type="predicted"/>
<dbReference type="AlphaFoldDB" id="A0A8T8WP91"/>
<dbReference type="PANTHER" id="PTHR34815">
    <property type="entry name" value="LYSINE ACETYLTRANSFERASE"/>
    <property type="match status" value="1"/>
</dbReference>
<dbReference type="CDD" id="cd04301">
    <property type="entry name" value="NAT_SF"/>
    <property type="match status" value="1"/>
</dbReference>